<dbReference type="PANTHER" id="PTHR33643">
    <property type="entry name" value="UREASE ACCESSORY PROTEIN D"/>
    <property type="match status" value="1"/>
</dbReference>
<evidence type="ECO:0000313" key="4">
    <source>
        <dbReference type="EMBL" id="MCK7614457.1"/>
    </source>
</evidence>
<dbReference type="InterPro" id="IPR002669">
    <property type="entry name" value="UreD"/>
</dbReference>
<evidence type="ECO:0000313" key="5">
    <source>
        <dbReference type="Proteomes" id="UP001431221"/>
    </source>
</evidence>
<evidence type="ECO:0000256" key="3">
    <source>
        <dbReference type="HAMAP-Rule" id="MF_01384"/>
    </source>
</evidence>
<sequence>MYDAGTASKSELETHVLQRVNGEARLRFRQAAGCTRLADLYQAGSAKIRFPKVYDAPPTAVLINTAGGLTGGDRMVLSIGADAKTHAIVTSQTAERAYRSAAGSAEVTVGFTLEPGAFLEWLPQETILFQASRLKRRISAALTGDARLLMLESAVLGRKAMGEQVTSVLFRDSWRILRDGRLVFADDLRFDGDPARFLKGKATGHGSLAIATMVDCALDAEDRLARARSLLDDLTGTRTQAAASAWNGILAARFVAEDGQALRATLTRFLTGYRSAELPRVWHC</sequence>
<comment type="function">
    <text evidence="3">Required for maturation of urease via the functional incorporation of the urease nickel metallocenter.</text>
</comment>
<dbReference type="RefSeq" id="WP_248157033.1">
    <property type="nucleotide sequence ID" value="NZ_JALNMJ010000015.1"/>
</dbReference>
<comment type="caution">
    <text evidence="4">The sequence shown here is derived from an EMBL/GenBank/DDBJ whole genome shotgun (WGS) entry which is preliminary data.</text>
</comment>
<evidence type="ECO:0000256" key="2">
    <source>
        <dbReference type="ARBA" id="ARBA00023186"/>
    </source>
</evidence>
<protein>
    <recommendedName>
        <fullName evidence="3">Urease accessory protein UreD</fullName>
    </recommendedName>
</protein>
<comment type="subcellular location">
    <subcellularLocation>
        <location evidence="3">Cytoplasm</location>
    </subcellularLocation>
</comment>
<keyword evidence="5" id="KW-1185">Reference proteome</keyword>
<dbReference type="Proteomes" id="UP001431221">
    <property type="component" value="Unassembled WGS sequence"/>
</dbReference>
<proteinExistence type="inferred from homology"/>
<evidence type="ECO:0000256" key="1">
    <source>
        <dbReference type="ARBA" id="ARBA00007177"/>
    </source>
</evidence>
<accession>A0ABT0GZF6</accession>
<dbReference type="Pfam" id="PF01774">
    <property type="entry name" value="UreD"/>
    <property type="match status" value="1"/>
</dbReference>
<comment type="subunit">
    <text evidence="3">UreD, UreF and UreG form a complex that acts as a GTP-hydrolysis-dependent molecular chaperone, activating the urease apoprotein by helping to assemble the nickel containing metallocenter of UreC. The UreE protein probably delivers the nickel.</text>
</comment>
<keyword evidence="2 3" id="KW-0143">Chaperone</keyword>
<dbReference type="HAMAP" id="MF_01384">
    <property type="entry name" value="UreD"/>
    <property type="match status" value="1"/>
</dbReference>
<keyword evidence="3" id="KW-0963">Cytoplasm</keyword>
<comment type="similarity">
    <text evidence="1 3">Belongs to the UreD family.</text>
</comment>
<name>A0ABT0GZF6_9HYPH</name>
<keyword evidence="3" id="KW-0996">Nickel insertion</keyword>
<dbReference type="PANTHER" id="PTHR33643:SF1">
    <property type="entry name" value="UREASE ACCESSORY PROTEIN D"/>
    <property type="match status" value="1"/>
</dbReference>
<reference evidence="4" key="1">
    <citation type="submission" date="2022-04" db="EMBL/GenBank/DDBJ databases">
        <title>Roseibium sp. CAU 1639 isolated from mud.</title>
        <authorList>
            <person name="Kim W."/>
        </authorList>
    </citation>
    <scope>NUCLEOTIDE SEQUENCE</scope>
    <source>
        <strain evidence="4">CAU 1639</strain>
    </source>
</reference>
<dbReference type="EMBL" id="JALNMJ010000015">
    <property type="protein sequence ID" value="MCK7614457.1"/>
    <property type="molecule type" value="Genomic_DNA"/>
</dbReference>
<gene>
    <name evidence="3" type="primary">ureD</name>
    <name evidence="4" type="ORF">M0H32_19980</name>
</gene>
<organism evidence="4 5">
    <name type="scientific">Roseibium sediminicola</name>
    <dbReference type="NCBI Taxonomy" id="2933272"/>
    <lineage>
        <taxon>Bacteria</taxon>
        <taxon>Pseudomonadati</taxon>
        <taxon>Pseudomonadota</taxon>
        <taxon>Alphaproteobacteria</taxon>
        <taxon>Hyphomicrobiales</taxon>
        <taxon>Stappiaceae</taxon>
        <taxon>Roseibium</taxon>
    </lineage>
</organism>